<name>A0A0X2NQ27_9CORY</name>
<evidence type="ECO:0000259" key="2">
    <source>
        <dbReference type="SMART" id="SM00849"/>
    </source>
</evidence>
<dbReference type="OMA" id="WDLRAVW"/>
<evidence type="ECO:0000313" key="4">
    <source>
        <dbReference type="Proteomes" id="UP000182498"/>
    </source>
</evidence>
<evidence type="ECO:0000313" key="3">
    <source>
        <dbReference type="EMBL" id="CUU66979.1"/>
    </source>
</evidence>
<evidence type="ECO:0000256" key="1">
    <source>
        <dbReference type="SAM" id="MobiDB-lite"/>
    </source>
</evidence>
<dbReference type="Gene3D" id="3.60.15.10">
    <property type="entry name" value="Ribonuclease Z/Hydroxyacylglutathione hydrolase-like"/>
    <property type="match status" value="1"/>
</dbReference>
<dbReference type="EMBL" id="FAUH01000017">
    <property type="protein sequence ID" value="CUU66979.1"/>
    <property type="molecule type" value="Genomic_DNA"/>
</dbReference>
<dbReference type="GO" id="GO:0016787">
    <property type="term" value="F:hydrolase activity"/>
    <property type="evidence" value="ECO:0007669"/>
    <property type="project" value="UniProtKB-KW"/>
</dbReference>
<dbReference type="InterPro" id="IPR050855">
    <property type="entry name" value="NDM-1-like"/>
</dbReference>
<dbReference type="SUPFAM" id="SSF56281">
    <property type="entry name" value="Metallo-hydrolase/oxidoreductase"/>
    <property type="match status" value="1"/>
</dbReference>
<feature type="region of interest" description="Disordered" evidence="1">
    <location>
        <begin position="1"/>
        <end position="29"/>
    </location>
</feature>
<dbReference type="AlphaFoldDB" id="A0A0X2NQ27"/>
<dbReference type="Proteomes" id="UP000182498">
    <property type="component" value="Unassembled WGS sequence"/>
</dbReference>
<protein>
    <submittedName>
        <fullName evidence="3">Zn-dependent hydrolases, including glyoxylases</fullName>
    </submittedName>
</protein>
<reference evidence="4" key="1">
    <citation type="submission" date="2015-11" db="EMBL/GenBank/DDBJ databases">
        <authorList>
            <person name="Dugat-Bony E."/>
        </authorList>
    </citation>
    <scope>NUCLEOTIDE SEQUENCE [LARGE SCALE GENOMIC DNA]</scope>
    <source>
        <strain evidence="4">Mu292</strain>
    </source>
</reference>
<keyword evidence="4" id="KW-1185">Reference proteome</keyword>
<dbReference type="RefSeq" id="WP_014011132.1">
    <property type="nucleotide sequence ID" value="NZ_FAUH01000017.1"/>
</dbReference>
<accession>A0A0X2NQ27</accession>
<dbReference type="Pfam" id="PF00753">
    <property type="entry name" value="Lactamase_B"/>
    <property type="match status" value="1"/>
</dbReference>
<proteinExistence type="predicted"/>
<gene>
    <name evidence="3" type="ORF">CVAR292_02332</name>
</gene>
<dbReference type="OrthoDB" id="5177904at2"/>
<dbReference type="PANTHER" id="PTHR42951">
    <property type="entry name" value="METALLO-BETA-LACTAMASE DOMAIN-CONTAINING"/>
    <property type="match status" value="1"/>
</dbReference>
<dbReference type="InterPro" id="IPR001279">
    <property type="entry name" value="Metallo-B-lactamas"/>
</dbReference>
<feature type="domain" description="Metallo-beta-lactamase" evidence="2">
    <location>
        <begin position="60"/>
        <end position="282"/>
    </location>
</feature>
<dbReference type="InterPro" id="IPR036866">
    <property type="entry name" value="RibonucZ/Hydroxyglut_hydro"/>
</dbReference>
<sequence length="386" mass="42400">MSTPPAASKVTPFAKPQYTAAQNSRTPGPVRVVGGTAGGGHATGTWVRPVTMPGSGVMASVFSTIHLGENGITVIDPGWTGRNKEGEYLRELDDFLRERGRRLEQITQVIVTHAHPDHVTAATCLLDATRARFIVGEQEWRTVEKSRTGDADDPYAPWPERFGTPAGVLDGSVEHMKNQRVPAFIPRRRPDVQLADGDLLADHGLDGDLGARAVVTPGHTPGHLCLVNEDAGIFLAADMILPEIHPGIGLGIGQLGGNPVIEYLESLDRIREFDDLLVIPGHGYVFSGLAARRRETAEHVLGRAWEVRRVLDWNPEISVWRLASQLTWSSGWEGLRESPMLVSGLRQTMMYRDLVLSRDSDGEDALTRWERIFGLDEGCRVPRAEH</sequence>
<dbReference type="SMART" id="SM00849">
    <property type="entry name" value="Lactamase_B"/>
    <property type="match status" value="1"/>
</dbReference>
<organism evidence="3 4">
    <name type="scientific">Corynebacterium variabile</name>
    <dbReference type="NCBI Taxonomy" id="1727"/>
    <lineage>
        <taxon>Bacteria</taxon>
        <taxon>Bacillati</taxon>
        <taxon>Actinomycetota</taxon>
        <taxon>Actinomycetes</taxon>
        <taxon>Mycobacteriales</taxon>
        <taxon>Corynebacteriaceae</taxon>
        <taxon>Corynebacterium</taxon>
    </lineage>
</organism>
<keyword evidence="3" id="KW-0378">Hydrolase</keyword>